<dbReference type="InterPro" id="IPR001139">
    <property type="entry name" value="Glyco_hydro_30"/>
</dbReference>
<sequence>MIARTAFTLLCSISSVAAFSPTQHGTTITINTKKTYQQFDGMGFCEAFQRGTQIYGADGLSSANTERVLDLLLSNTTGAGMTILRNGIGSSLTNPYDLMKSIETVTPASPNATPNYDWQGTTKPGFGLDNGQLQLTKDAIARGVRTIYSDAWSAPGFMKNNSNDSNGGYLCGVSGIECSSGDWRQAYADYLLQYFKYYEAEGVAIDYVGFLNEPDLNVTYASMLSSGQQAADFLEVFSPTLEASGLKTKIACCDGSGWEEERSRLEGIQQAGAESTLGIVTAHGYSSPLSTPFSTSKPVWQTEWADLDGPQTYAWYYNGSTGEGLTWANHIQQAFAVSNVSAFLSWIGAGNTTSNSALVLLDGDEVNVSKRLWAYAQWGRTVSPGAVRVDAHVRSSANVTTTAFQNKDGSVAVQVINNSGREQQVTISGLQTHRWSSDLVKSYLTNNDHDFDLTAQHQWSRGSNIQSHIPPLSMITFTTGS</sequence>
<feature type="signal peptide" evidence="4">
    <location>
        <begin position="1"/>
        <end position="18"/>
    </location>
</feature>
<evidence type="ECO:0000256" key="2">
    <source>
        <dbReference type="ARBA" id="ARBA00022729"/>
    </source>
</evidence>
<evidence type="ECO:0008006" key="9">
    <source>
        <dbReference type="Google" id="ProtNLM"/>
    </source>
</evidence>
<keyword evidence="8" id="KW-1185">Reference proteome</keyword>
<comment type="caution">
    <text evidence="7">The sequence shown here is derived from an EMBL/GenBank/DDBJ whole genome shotgun (WGS) entry which is preliminary data.</text>
</comment>
<accession>A0ABR0EE82</accession>
<dbReference type="SUPFAM" id="SSF51011">
    <property type="entry name" value="Glycosyl hydrolase domain"/>
    <property type="match status" value="1"/>
</dbReference>
<evidence type="ECO:0000256" key="1">
    <source>
        <dbReference type="ARBA" id="ARBA00005382"/>
    </source>
</evidence>
<keyword evidence="2 4" id="KW-0732">Signal</keyword>
<evidence type="ECO:0000259" key="6">
    <source>
        <dbReference type="Pfam" id="PF17189"/>
    </source>
</evidence>
<dbReference type="Pfam" id="PF17189">
    <property type="entry name" value="Glyco_hydro_30C"/>
    <property type="match status" value="1"/>
</dbReference>
<dbReference type="Gene3D" id="2.60.40.1180">
    <property type="entry name" value="Golgi alpha-mannosidase II"/>
    <property type="match status" value="1"/>
</dbReference>
<feature type="domain" description="Glycosyl hydrolase family 30 beta sandwich" evidence="6">
    <location>
        <begin position="385"/>
        <end position="477"/>
    </location>
</feature>
<keyword evidence="3" id="KW-0378">Hydrolase</keyword>
<dbReference type="PANTHER" id="PTHR11069">
    <property type="entry name" value="GLUCOSYLCERAMIDASE"/>
    <property type="match status" value="1"/>
</dbReference>
<feature type="domain" description="Endo-beta-1,6-galactanase-like" evidence="5">
    <location>
        <begin position="28"/>
        <end position="259"/>
    </location>
</feature>
<dbReference type="SUPFAM" id="SSF51445">
    <property type="entry name" value="(Trans)glycosidases"/>
    <property type="match status" value="1"/>
</dbReference>
<dbReference type="InterPro" id="IPR017853">
    <property type="entry name" value="GH"/>
</dbReference>
<evidence type="ECO:0000313" key="8">
    <source>
        <dbReference type="Proteomes" id="UP001305779"/>
    </source>
</evidence>
<reference evidence="7 8" key="1">
    <citation type="journal article" date="2023" name="G3 (Bethesda)">
        <title>A chromosome-level genome assembly of Zasmidium syzygii isolated from banana leaves.</title>
        <authorList>
            <person name="van Westerhoven A.C."/>
            <person name="Mehrabi R."/>
            <person name="Talebi R."/>
            <person name="Steentjes M.B.F."/>
            <person name="Corcolon B."/>
            <person name="Chong P.A."/>
            <person name="Kema G.H.J."/>
            <person name="Seidl M.F."/>
        </authorList>
    </citation>
    <scope>NUCLEOTIDE SEQUENCE [LARGE SCALE GENOMIC DNA]</scope>
    <source>
        <strain evidence="7 8">P124</strain>
    </source>
</reference>
<evidence type="ECO:0000259" key="5">
    <source>
        <dbReference type="Pfam" id="PF14587"/>
    </source>
</evidence>
<name>A0ABR0EE82_ZASCE</name>
<dbReference type="Proteomes" id="UP001305779">
    <property type="component" value="Unassembled WGS sequence"/>
</dbReference>
<evidence type="ECO:0000313" key="7">
    <source>
        <dbReference type="EMBL" id="KAK4499809.1"/>
    </source>
</evidence>
<dbReference type="EMBL" id="JAXOVC010000006">
    <property type="protein sequence ID" value="KAK4499809.1"/>
    <property type="molecule type" value="Genomic_DNA"/>
</dbReference>
<comment type="similarity">
    <text evidence="1">Belongs to the glycosyl hydrolase 30 family.</text>
</comment>
<organism evidence="7 8">
    <name type="scientific">Zasmidium cellare</name>
    <name type="common">Wine cellar mold</name>
    <name type="synonym">Racodium cellare</name>
    <dbReference type="NCBI Taxonomy" id="395010"/>
    <lineage>
        <taxon>Eukaryota</taxon>
        <taxon>Fungi</taxon>
        <taxon>Dikarya</taxon>
        <taxon>Ascomycota</taxon>
        <taxon>Pezizomycotina</taxon>
        <taxon>Dothideomycetes</taxon>
        <taxon>Dothideomycetidae</taxon>
        <taxon>Mycosphaerellales</taxon>
        <taxon>Mycosphaerellaceae</taxon>
        <taxon>Zasmidium</taxon>
    </lineage>
</organism>
<dbReference type="InterPro" id="IPR033452">
    <property type="entry name" value="GH30_C"/>
</dbReference>
<evidence type="ECO:0000256" key="4">
    <source>
        <dbReference type="SAM" id="SignalP"/>
    </source>
</evidence>
<dbReference type="Gene3D" id="3.20.20.80">
    <property type="entry name" value="Glycosidases"/>
    <property type="match status" value="1"/>
</dbReference>
<gene>
    <name evidence="7" type="ORF">PRZ48_007995</name>
</gene>
<evidence type="ECO:0000256" key="3">
    <source>
        <dbReference type="ARBA" id="ARBA00022801"/>
    </source>
</evidence>
<dbReference type="Pfam" id="PF14587">
    <property type="entry name" value="Glyco_hydr_30_2"/>
    <property type="match status" value="1"/>
</dbReference>
<feature type="chain" id="PRO_5046854572" description="Glycosyl hydrolase family 30 beta sandwich domain-containing protein" evidence="4">
    <location>
        <begin position="19"/>
        <end position="481"/>
    </location>
</feature>
<dbReference type="InterPro" id="IPR039514">
    <property type="entry name" value="6GAL-like"/>
</dbReference>
<protein>
    <recommendedName>
        <fullName evidence="9">Glycosyl hydrolase family 30 beta sandwich domain-containing protein</fullName>
    </recommendedName>
</protein>
<proteinExistence type="inferred from homology"/>
<dbReference type="PANTHER" id="PTHR11069:SF23">
    <property type="entry name" value="LYSOSOMAL ACID GLUCOSYLCERAMIDASE"/>
    <property type="match status" value="1"/>
</dbReference>
<dbReference type="InterPro" id="IPR013780">
    <property type="entry name" value="Glyco_hydro_b"/>
</dbReference>